<dbReference type="FunFam" id="3.90.215.10:FF:000001">
    <property type="entry name" value="Tenascin isoform 1"/>
    <property type="match status" value="1"/>
</dbReference>
<dbReference type="KEGG" id="muo:115474112"/>
<feature type="domain" description="Fibrinogen C-terminal" evidence="3">
    <location>
        <begin position="41"/>
        <end position="265"/>
    </location>
</feature>
<reference evidence="5" key="1">
    <citation type="submission" date="2025-08" db="UniProtKB">
        <authorList>
            <consortium name="RefSeq"/>
        </authorList>
    </citation>
    <scope>IDENTIFICATION</scope>
</reference>
<dbReference type="CDD" id="cd00087">
    <property type="entry name" value="FReD"/>
    <property type="match status" value="1"/>
</dbReference>
<dbReference type="SMART" id="SM00186">
    <property type="entry name" value="FBG"/>
    <property type="match status" value="1"/>
</dbReference>
<dbReference type="PANTHER" id="PTHR19143">
    <property type="entry name" value="FIBRINOGEN/TENASCIN/ANGIOPOEITIN"/>
    <property type="match status" value="1"/>
</dbReference>
<evidence type="ECO:0000313" key="4">
    <source>
        <dbReference type="Proteomes" id="UP000515156"/>
    </source>
</evidence>
<sequence length="265" mass="30049">MLKFETATSWIGKMKELLKLSVSLFLLFLGNNLADTTELVCLDPCTPQDCADIYAQGYETNGVYLIYPTGPLAPVPVYCDMSTDGGKWMVFQKRCDGSVDFYRDWYNYKVGFGNADGECWLGLENLFRLTQKRKYELRVDMEDFKKNTAFAKYSSFSISTNAINGETDGYKLYVSGFTDGGAGDCLSIHNGNNFSTFDHDQDVYSGNCAEQFSGAFWYISCHCTNPNGLYLRGNHTSYANGVNWSRWRGYEYSVKSIEFKMRPVN</sequence>
<evidence type="ECO:0000256" key="1">
    <source>
        <dbReference type="ARBA" id="ARBA00023157"/>
    </source>
</evidence>
<dbReference type="Gene3D" id="3.90.215.10">
    <property type="entry name" value="Gamma Fibrinogen, chain A, domain 1"/>
    <property type="match status" value="1"/>
</dbReference>
<dbReference type="Proteomes" id="UP000515156">
    <property type="component" value="Chromosome 7"/>
</dbReference>
<dbReference type="InterPro" id="IPR014716">
    <property type="entry name" value="Fibrinogen_a/b/g_C_1"/>
</dbReference>
<keyword evidence="4" id="KW-1185">Reference proteome</keyword>
<dbReference type="GO" id="GO:0005615">
    <property type="term" value="C:extracellular space"/>
    <property type="evidence" value="ECO:0007669"/>
    <property type="project" value="TreeGrafter"/>
</dbReference>
<organism evidence="4 5">
    <name type="scientific">Microcaecilia unicolor</name>
    <dbReference type="NCBI Taxonomy" id="1415580"/>
    <lineage>
        <taxon>Eukaryota</taxon>
        <taxon>Metazoa</taxon>
        <taxon>Chordata</taxon>
        <taxon>Craniata</taxon>
        <taxon>Vertebrata</taxon>
        <taxon>Euteleostomi</taxon>
        <taxon>Amphibia</taxon>
        <taxon>Gymnophiona</taxon>
        <taxon>Siphonopidae</taxon>
        <taxon>Microcaecilia</taxon>
    </lineage>
</organism>
<feature type="chain" id="PRO_5028470594" evidence="2">
    <location>
        <begin position="35"/>
        <end position="265"/>
    </location>
</feature>
<evidence type="ECO:0000256" key="2">
    <source>
        <dbReference type="SAM" id="SignalP"/>
    </source>
</evidence>
<keyword evidence="2" id="KW-0732">Signal</keyword>
<dbReference type="SUPFAM" id="SSF56496">
    <property type="entry name" value="Fibrinogen C-terminal domain-like"/>
    <property type="match status" value="1"/>
</dbReference>
<evidence type="ECO:0000259" key="3">
    <source>
        <dbReference type="PROSITE" id="PS51406"/>
    </source>
</evidence>
<name>A0A6P7YJZ7_9AMPH</name>
<dbReference type="NCBIfam" id="NF040941">
    <property type="entry name" value="GGGWT_bact"/>
    <property type="match status" value="1"/>
</dbReference>
<dbReference type="InterPro" id="IPR050373">
    <property type="entry name" value="Fibrinogen_C-term_domain"/>
</dbReference>
<dbReference type="RefSeq" id="XP_030065298.1">
    <property type="nucleotide sequence ID" value="XM_030209438.1"/>
</dbReference>
<dbReference type="InterPro" id="IPR036056">
    <property type="entry name" value="Fibrinogen-like_C"/>
</dbReference>
<dbReference type="PANTHER" id="PTHR19143:SF225">
    <property type="entry name" value="MICROFIBRIL-ASSOCIATED GLYCOPROTEIN 4"/>
    <property type="match status" value="1"/>
</dbReference>
<dbReference type="AlphaFoldDB" id="A0A6P7YJZ7"/>
<dbReference type="GO" id="GO:0048251">
    <property type="term" value="P:elastic fiber assembly"/>
    <property type="evidence" value="ECO:0007669"/>
    <property type="project" value="TreeGrafter"/>
</dbReference>
<keyword evidence="1" id="KW-1015">Disulfide bond</keyword>
<dbReference type="OrthoDB" id="9990035at2759"/>
<protein>
    <submittedName>
        <fullName evidence="5">Microfibril-associated glycoprotein 4-like isoform X1</fullName>
    </submittedName>
</protein>
<evidence type="ECO:0000313" key="5">
    <source>
        <dbReference type="RefSeq" id="XP_030065298.1"/>
    </source>
</evidence>
<dbReference type="PROSITE" id="PS51406">
    <property type="entry name" value="FIBRINOGEN_C_2"/>
    <property type="match status" value="1"/>
</dbReference>
<gene>
    <name evidence="5" type="primary">LOC115474112</name>
</gene>
<feature type="signal peptide" evidence="2">
    <location>
        <begin position="1"/>
        <end position="34"/>
    </location>
</feature>
<proteinExistence type="predicted"/>
<accession>A0A6P7YJZ7</accession>
<dbReference type="InterPro" id="IPR002181">
    <property type="entry name" value="Fibrinogen_a/b/g_C_dom"/>
</dbReference>
<dbReference type="InParanoid" id="A0A6P7YJZ7"/>
<dbReference type="GeneID" id="115474112"/>
<dbReference type="Pfam" id="PF00147">
    <property type="entry name" value="Fibrinogen_C"/>
    <property type="match status" value="1"/>
</dbReference>